<dbReference type="EMBL" id="CP069031">
    <property type="protein sequence ID" value="QRC99276.1"/>
    <property type="molecule type" value="Genomic_DNA"/>
</dbReference>
<dbReference type="AlphaFoldDB" id="A0A7U2F698"/>
<keyword evidence="4" id="KW-1185">Reference proteome</keyword>
<dbReference type="Pfam" id="PF12937">
    <property type="entry name" value="F-box-like"/>
    <property type="match status" value="1"/>
</dbReference>
<dbReference type="PROSITE" id="PS50181">
    <property type="entry name" value="FBOX"/>
    <property type="match status" value="1"/>
</dbReference>
<sequence length="335" mass="37940">MSDAEIMAAIGMDHQLWEDRPTMPKTKKSFMQKLTERHEALKFQLRSPKLDEVSHDEERAPSRSSTSSSSHKDFFKLAPVTWTPKTDRIKSEFAILYDDIAGDNNPSPSFVQSPLSTPTENDSRAHDQDIARTRRKVNREASASDLFATRPLHSSYSTMSMNSSRLSTPTTTRPSSLQTRARSLPSEMSDEQMDAWLEQPEDAEVHRRRKHSASSALSDHSPTMSQRYVQRRKMTSKAMESSTSPVFHKPNAFLCERDLLQKEFEHMLATASASSTSTPVVQEERNLTLTDMPVEILLEVARYLDTQSAARCRQTCRKFCDTVPAPSKPLSLQKT</sequence>
<dbReference type="OrthoDB" id="3681923at2759"/>
<feature type="compositionally biased region" description="Basic and acidic residues" evidence="1">
    <location>
        <begin position="121"/>
        <end position="132"/>
    </location>
</feature>
<feature type="compositionally biased region" description="Polar residues" evidence="1">
    <location>
        <begin position="104"/>
        <end position="120"/>
    </location>
</feature>
<feature type="region of interest" description="Disordered" evidence="1">
    <location>
        <begin position="43"/>
        <end position="71"/>
    </location>
</feature>
<feature type="region of interest" description="Disordered" evidence="1">
    <location>
        <begin position="104"/>
        <end position="229"/>
    </location>
</feature>
<dbReference type="SMART" id="SM00256">
    <property type="entry name" value="FBOX"/>
    <property type="match status" value="1"/>
</dbReference>
<gene>
    <name evidence="3" type="ORF">JI435_066070</name>
</gene>
<dbReference type="SUPFAM" id="SSF81383">
    <property type="entry name" value="F-box domain"/>
    <property type="match status" value="1"/>
</dbReference>
<evidence type="ECO:0000313" key="3">
    <source>
        <dbReference type="EMBL" id="QRC99276.1"/>
    </source>
</evidence>
<evidence type="ECO:0000259" key="2">
    <source>
        <dbReference type="PROSITE" id="PS50181"/>
    </source>
</evidence>
<name>A0A7U2F698_PHANO</name>
<dbReference type="CDD" id="cd09917">
    <property type="entry name" value="F-box_SF"/>
    <property type="match status" value="1"/>
</dbReference>
<organism evidence="3 4">
    <name type="scientific">Phaeosphaeria nodorum (strain SN15 / ATCC MYA-4574 / FGSC 10173)</name>
    <name type="common">Glume blotch fungus</name>
    <name type="synonym">Parastagonospora nodorum</name>
    <dbReference type="NCBI Taxonomy" id="321614"/>
    <lineage>
        <taxon>Eukaryota</taxon>
        <taxon>Fungi</taxon>
        <taxon>Dikarya</taxon>
        <taxon>Ascomycota</taxon>
        <taxon>Pezizomycotina</taxon>
        <taxon>Dothideomycetes</taxon>
        <taxon>Pleosporomycetidae</taxon>
        <taxon>Pleosporales</taxon>
        <taxon>Pleosporineae</taxon>
        <taxon>Phaeosphaeriaceae</taxon>
        <taxon>Parastagonospora</taxon>
    </lineage>
</organism>
<dbReference type="Gene3D" id="1.20.1280.50">
    <property type="match status" value="1"/>
</dbReference>
<evidence type="ECO:0000256" key="1">
    <source>
        <dbReference type="SAM" id="MobiDB-lite"/>
    </source>
</evidence>
<feature type="compositionally biased region" description="Low complexity" evidence="1">
    <location>
        <begin position="154"/>
        <end position="180"/>
    </location>
</feature>
<dbReference type="VEuPathDB" id="FungiDB:JI435_066070"/>
<accession>A0A7U2F698</accession>
<feature type="domain" description="F-box" evidence="2">
    <location>
        <begin position="286"/>
        <end position="319"/>
    </location>
</feature>
<reference evidence="4" key="1">
    <citation type="journal article" date="2021" name="BMC Genomics">
        <title>Chromosome-level genome assembly and manually-curated proteome of model necrotroph Parastagonospora nodorum Sn15 reveals a genome-wide trove of candidate effector homologs, and redundancy of virulence-related functions within an accessory chromosome.</title>
        <authorList>
            <person name="Bertazzoni S."/>
            <person name="Jones D.A.B."/>
            <person name="Phan H.T."/>
            <person name="Tan K.-C."/>
            <person name="Hane J.K."/>
        </authorList>
    </citation>
    <scope>NUCLEOTIDE SEQUENCE [LARGE SCALE GENOMIC DNA]</scope>
    <source>
        <strain evidence="4">SN15 / ATCC MYA-4574 / FGSC 10173)</strain>
    </source>
</reference>
<proteinExistence type="predicted"/>
<dbReference type="RefSeq" id="XP_001796973.1">
    <property type="nucleotide sequence ID" value="XM_001796921.1"/>
</dbReference>
<feature type="compositionally biased region" description="Basic and acidic residues" evidence="1">
    <location>
        <begin position="48"/>
        <end position="61"/>
    </location>
</feature>
<dbReference type="Proteomes" id="UP000663193">
    <property type="component" value="Chromosome 9"/>
</dbReference>
<feature type="compositionally biased region" description="Polar residues" evidence="1">
    <location>
        <begin position="213"/>
        <end position="228"/>
    </location>
</feature>
<dbReference type="InterPro" id="IPR036047">
    <property type="entry name" value="F-box-like_dom_sf"/>
</dbReference>
<protein>
    <recommendedName>
        <fullName evidence="2">F-box domain-containing protein</fullName>
    </recommendedName>
</protein>
<dbReference type="InterPro" id="IPR001810">
    <property type="entry name" value="F-box_dom"/>
</dbReference>
<evidence type="ECO:0000313" key="4">
    <source>
        <dbReference type="Proteomes" id="UP000663193"/>
    </source>
</evidence>
<dbReference type="KEGG" id="pno:SNOG_06607"/>